<accession>A0A7X1GAM7</accession>
<dbReference type="FunFam" id="1.10.10.10:FF:000001">
    <property type="entry name" value="LysR family transcriptional regulator"/>
    <property type="match status" value="1"/>
</dbReference>
<gene>
    <name evidence="6" type="ORF">H7995_04055</name>
</gene>
<dbReference type="SUPFAM" id="SSF46785">
    <property type="entry name" value="Winged helix' DNA-binding domain"/>
    <property type="match status" value="1"/>
</dbReference>
<proteinExistence type="inferred from homology"/>
<dbReference type="PRINTS" id="PR00039">
    <property type="entry name" value="HTHLYSR"/>
</dbReference>
<evidence type="ECO:0000256" key="2">
    <source>
        <dbReference type="ARBA" id="ARBA00023015"/>
    </source>
</evidence>
<dbReference type="Pfam" id="PF00126">
    <property type="entry name" value="HTH_1"/>
    <property type="match status" value="1"/>
</dbReference>
<dbReference type="InterPro" id="IPR005119">
    <property type="entry name" value="LysR_subst-bd"/>
</dbReference>
<organism evidence="6 7">
    <name type="scientific">Pseudomonas kielensis</name>
    <dbReference type="NCBI Taxonomy" id="2762577"/>
    <lineage>
        <taxon>Bacteria</taxon>
        <taxon>Pseudomonadati</taxon>
        <taxon>Pseudomonadota</taxon>
        <taxon>Gammaproteobacteria</taxon>
        <taxon>Pseudomonadales</taxon>
        <taxon>Pseudomonadaceae</taxon>
        <taxon>Pseudomonas</taxon>
    </lineage>
</organism>
<dbReference type="InterPro" id="IPR036390">
    <property type="entry name" value="WH_DNA-bd_sf"/>
</dbReference>
<dbReference type="EMBL" id="JACMYG010000003">
    <property type="protein sequence ID" value="MBC2688967.1"/>
    <property type="molecule type" value="Genomic_DNA"/>
</dbReference>
<dbReference type="RefSeq" id="WP_166591722.1">
    <property type="nucleotide sequence ID" value="NZ_CP090311.1"/>
</dbReference>
<dbReference type="CDD" id="cd08449">
    <property type="entry name" value="PBP2_XapR"/>
    <property type="match status" value="1"/>
</dbReference>
<dbReference type="Pfam" id="PF03466">
    <property type="entry name" value="LysR_substrate"/>
    <property type="match status" value="1"/>
</dbReference>
<dbReference type="Proteomes" id="UP000526003">
    <property type="component" value="Unassembled WGS sequence"/>
</dbReference>
<dbReference type="InterPro" id="IPR036388">
    <property type="entry name" value="WH-like_DNA-bd_sf"/>
</dbReference>
<dbReference type="GO" id="GO:0032993">
    <property type="term" value="C:protein-DNA complex"/>
    <property type="evidence" value="ECO:0007669"/>
    <property type="project" value="TreeGrafter"/>
</dbReference>
<dbReference type="GO" id="GO:0003677">
    <property type="term" value="F:DNA binding"/>
    <property type="evidence" value="ECO:0007669"/>
    <property type="project" value="UniProtKB-KW"/>
</dbReference>
<sequence>MDLRLLRYFMALAEELHFGRAATRLHICQPPLSQQIRLLEEELGTPLFERSHHRVELTAAGKVLKQQAPLVFEQLNRALDLTRQTGRGQLGELEIGMISSVMVGVLPRALNRFRERYPEVTWRLHEMTPAAQLTALKEKRIDTCVFRVGTDDPDLRNELLIYEPIRAVLPIGHPLAARATLAPADLALEPFVALELKQSRFADFLYQCCIKAGFTPQICQQVIEVQTLLSLVRAGFGVALLPASIEQLAPAGVVFRNLTPALPQVPLYATYRADDSSPVLKLFLDTLRELVVEEGQTQRIDPDTRNHGGGM</sequence>
<evidence type="ECO:0000256" key="3">
    <source>
        <dbReference type="ARBA" id="ARBA00023125"/>
    </source>
</evidence>
<evidence type="ECO:0000313" key="6">
    <source>
        <dbReference type="EMBL" id="MBC2688967.1"/>
    </source>
</evidence>
<dbReference type="PROSITE" id="PS50931">
    <property type="entry name" value="HTH_LYSR"/>
    <property type="match status" value="1"/>
</dbReference>
<comment type="caution">
    <text evidence="6">The sequence shown here is derived from an EMBL/GenBank/DDBJ whole genome shotgun (WGS) entry which is preliminary data.</text>
</comment>
<evidence type="ECO:0000313" key="7">
    <source>
        <dbReference type="Proteomes" id="UP000526003"/>
    </source>
</evidence>
<dbReference type="InterPro" id="IPR037409">
    <property type="entry name" value="XapR_PBP2"/>
</dbReference>
<evidence type="ECO:0000256" key="4">
    <source>
        <dbReference type="ARBA" id="ARBA00023163"/>
    </source>
</evidence>
<keyword evidence="7" id="KW-1185">Reference proteome</keyword>
<dbReference type="Gene3D" id="1.10.10.10">
    <property type="entry name" value="Winged helix-like DNA-binding domain superfamily/Winged helix DNA-binding domain"/>
    <property type="match status" value="1"/>
</dbReference>
<dbReference type="GO" id="GO:0003700">
    <property type="term" value="F:DNA-binding transcription factor activity"/>
    <property type="evidence" value="ECO:0007669"/>
    <property type="project" value="InterPro"/>
</dbReference>
<comment type="similarity">
    <text evidence="1">Belongs to the LysR transcriptional regulatory family.</text>
</comment>
<evidence type="ECO:0000259" key="5">
    <source>
        <dbReference type="PROSITE" id="PS50931"/>
    </source>
</evidence>
<dbReference type="InterPro" id="IPR000847">
    <property type="entry name" value="LysR_HTH_N"/>
</dbReference>
<dbReference type="PANTHER" id="PTHR30346:SF0">
    <property type="entry name" value="HCA OPERON TRANSCRIPTIONAL ACTIVATOR HCAR"/>
    <property type="match status" value="1"/>
</dbReference>
<dbReference type="Gene3D" id="3.40.190.10">
    <property type="entry name" value="Periplasmic binding protein-like II"/>
    <property type="match status" value="2"/>
</dbReference>
<dbReference type="AlphaFoldDB" id="A0A7X1GAM7"/>
<keyword evidence="2" id="KW-0805">Transcription regulation</keyword>
<evidence type="ECO:0000256" key="1">
    <source>
        <dbReference type="ARBA" id="ARBA00009437"/>
    </source>
</evidence>
<keyword evidence="4" id="KW-0804">Transcription</keyword>
<keyword evidence="3" id="KW-0238">DNA-binding</keyword>
<dbReference type="SUPFAM" id="SSF53850">
    <property type="entry name" value="Periplasmic binding protein-like II"/>
    <property type="match status" value="1"/>
</dbReference>
<feature type="domain" description="HTH lysR-type" evidence="5">
    <location>
        <begin position="1"/>
        <end position="58"/>
    </location>
</feature>
<dbReference type="PANTHER" id="PTHR30346">
    <property type="entry name" value="TRANSCRIPTIONAL DUAL REGULATOR HCAR-RELATED"/>
    <property type="match status" value="1"/>
</dbReference>
<protein>
    <submittedName>
        <fullName evidence="6">LysR family transcriptional regulator</fullName>
    </submittedName>
</protein>
<name>A0A7X1GAM7_9PSED</name>
<reference evidence="6 7" key="1">
    <citation type="submission" date="2020-08" db="EMBL/GenBank/DDBJ databases">
        <title>Pseudomonas sp. nov.</title>
        <authorList>
            <person name="Gieschler S."/>
            <person name="Fiedler G."/>
            <person name="Brinks E."/>
            <person name="Boehnlein C."/>
            <person name="Franz C.M.A.P."/>
            <person name="Kabisch J."/>
        </authorList>
    </citation>
    <scope>NUCLEOTIDE SEQUENCE [LARGE SCALE GENOMIC DNA]</scope>
    <source>
        <strain evidence="6 7">MBT-1</strain>
    </source>
</reference>